<keyword evidence="4" id="KW-1185">Reference proteome</keyword>
<organism evidence="1 3">
    <name type="scientific">Francisella adeliensis</name>
    <dbReference type="NCBI Taxonomy" id="2007306"/>
    <lineage>
        <taxon>Bacteria</taxon>
        <taxon>Pseudomonadati</taxon>
        <taxon>Pseudomonadota</taxon>
        <taxon>Gammaproteobacteria</taxon>
        <taxon>Thiotrichales</taxon>
        <taxon>Francisellaceae</taxon>
        <taxon>Francisella</taxon>
    </lineage>
</organism>
<name>A0A2Z4Y0I6_9GAMM</name>
<evidence type="ECO:0000313" key="1">
    <source>
        <dbReference type="EMBL" id="AXA34681.1"/>
    </source>
</evidence>
<dbReference type="EMBL" id="CP021781">
    <property type="protein sequence ID" value="AXA34681.1"/>
    <property type="molecule type" value="Genomic_DNA"/>
</dbReference>
<reference evidence="2 4" key="2">
    <citation type="submission" date="2019-08" db="EMBL/GenBank/DDBJ databases">
        <title>Complete genome sequences of Francisella adeliensis (FSC1325 and FSC1326).</title>
        <authorList>
            <person name="Ohrman C."/>
            <person name="Uneklint I."/>
            <person name="Vallesi A."/>
            <person name="Karlsson L."/>
            <person name="Sjodin A."/>
        </authorList>
    </citation>
    <scope>NUCLEOTIDE SEQUENCE [LARGE SCALE GENOMIC DNA]</scope>
    <source>
        <strain evidence="2 4">FSC1325</strain>
    </source>
</reference>
<sequence length="112" mass="12721">MLGSDYVIESNQGIHSLEMEKGVTVPQLHKAIMKTVKDNPKEFKLKANDPNPERSVVWTFSEKYKEQVTFYAMKSEGNVYLSVDIGNVSKADNDIKDIYYLEGLVESNLESD</sequence>
<dbReference type="KEGG" id="fad:CDH04_01625"/>
<evidence type="ECO:0000313" key="2">
    <source>
        <dbReference type="EMBL" id="QIW12921.1"/>
    </source>
</evidence>
<gene>
    <name evidence="1" type="ORF">CDH04_01625</name>
    <name evidence="2" type="ORF">FZC43_01630</name>
</gene>
<dbReference type="Proteomes" id="UP000251120">
    <property type="component" value="Chromosome"/>
</dbReference>
<proteinExistence type="predicted"/>
<evidence type="ECO:0000313" key="3">
    <source>
        <dbReference type="Proteomes" id="UP000251120"/>
    </source>
</evidence>
<protein>
    <submittedName>
        <fullName evidence="1">Uncharacterized protein</fullName>
    </submittedName>
</protein>
<dbReference type="Proteomes" id="UP000681131">
    <property type="component" value="Chromosome"/>
</dbReference>
<accession>A0A2Z4Y0I6</accession>
<dbReference type="OrthoDB" id="5605572at2"/>
<dbReference type="AlphaFoldDB" id="A0A2Z4Y0I6"/>
<reference evidence="1 3" key="1">
    <citation type="submission" date="2017-06" db="EMBL/GenBank/DDBJ databases">
        <title>Complete genome of Francisella adeliensis.</title>
        <authorList>
            <person name="Vallesi A."/>
            <person name="Sjodin A."/>
        </authorList>
    </citation>
    <scope>NUCLEOTIDE SEQUENCE [LARGE SCALE GENOMIC DNA]</scope>
    <source>
        <strain evidence="1 3">FDC440</strain>
    </source>
</reference>
<dbReference type="EMBL" id="CP043424">
    <property type="protein sequence ID" value="QIW12921.1"/>
    <property type="molecule type" value="Genomic_DNA"/>
</dbReference>
<evidence type="ECO:0000313" key="4">
    <source>
        <dbReference type="Proteomes" id="UP000681131"/>
    </source>
</evidence>